<gene>
    <name evidence="2" type="ORF">ACFQSB_13000</name>
</gene>
<evidence type="ECO:0008006" key="4">
    <source>
        <dbReference type="Google" id="ProtNLM"/>
    </source>
</evidence>
<keyword evidence="3" id="KW-1185">Reference proteome</keyword>
<dbReference type="EMBL" id="JBHTCG010000007">
    <property type="protein sequence ID" value="MFC7383131.1"/>
    <property type="molecule type" value="Genomic_DNA"/>
</dbReference>
<reference evidence="3" key="1">
    <citation type="journal article" date="2019" name="Int. J. Syst. Evol. Microbiol.">
        <title>The Global Catalogue of Microorganisms (GCM) 10K type strain sequencing project: providing services to taxonomists for standard genome sequencing and annotation.</title>
        <authorList>
            <consortium name="The Broad Institute Genomics Platform"/>
            <consortium name="The Broad Institute Genome Sequencing Center for Infectious Disease"/>
            <person name="Wu L."/>
            <person name="Ma J."/>
        </authorList>
    </citation>
    <scope>NUCLEOTIDE SEQUENCE [LARGE SCALE GENOMIC DNA]</scope>
    <source>
        <strain evidence="3">CECT 7649</strain>
    </source>
</reference>
<dbReference type="RefSeq" id="WP_380826553.1">
    <property type="nucleotide sequence ID" value="NZ_JBHTCG010000007.1"/>
</dbReference>
<proteinExistence type="predicted"/>
<evidence type="ECO:0000256" key="1">
    <source>
        <dbReference type="SAM" id="SignalP"/>
    </source>
</evidence>
<name>A0ABW2P7I9_9ACTN</name>
<organism evidence="2 3">
    <name type="scientific">Sphaerisporangium rhizosphaerae</name>
    <dbReference type="NCBI Taxonomy" id="2269375"/>
    <lineage>
        <taxon>Bacteria</taxon>
        <taxon>Bacillati</taxon>
        <taxon>Actinomycetota</taxon>
        <taxon>Actinomycetes</taxon>
        <taxon>Streptosporangiales</taxon>
        <taxon>Streptosporangiaceae</taxon>
        <taxon>Sphaerisporangium</taxon>
    </lineage>
</organism>
<feature type="chain" id="PRO_5046832798" description="DUF2771 domain-containing protein" evidence="1">
    <location>
        <begin position="22"/>
        <end position="164"/>
    </location>
</feature>
<evidence type="ECO:0000313" key="3">
    <source>
        <dbReference type="Proteomes" id="UP001596496"/>
    </source>
</evidence>
<comment type="caution">
    <text evidence="2">The sequence shown here is derived from an EMBL/GenBank/DDBJ whole genome shotgun (WGS) entry which is preliminary data.</text>
</comment>
<evidence type="ECO:0000313" key="2">
    <source>
        <dbReference type="EMBL" id="MFC7383131.1"/>
    </source>
</evidence>
<feature type="signal peptide" evidence="1">
    <location>
        <begin position="1"/>
        <end position="21"/>
    </location>
</feature>
<dbReference type="Proteomes" id="UP001596496">
    <property type="component" value="Unassembled WGS sequence"/>
</dbReference>
<accession>A0ABW2P7I9</accession>
<keyword evidence="1" id="KW-0732">Signal</keyword>
<protein>
    <recommendedName>
        <fullName evidence="4">DUF2771 domain-containing protein</fullName>
    </recommendedName>
</protein>
<sequence>MTTPSMFIAALVVVLTAGACADGGAVRAAPADGACQDRAAGSSAGARAPVPSWASVNAPGGLPVRMGVRGDALGYLFADPLRAGRPTDPANKILWYVRQPRDGHPLEITARPKGARAPVVRVSVPADSGPGEIYPSIVEVPSAGCWALDLSWGSNHDSLELTYL</sequence>